<evidence type="ECO:0000256" key="5">
    <source>
        <dbReference type="ARBA" id="ARBA00022692"/>
    </source>
</evidence>
<evidence type="ECO:0008006" key="14">
    <source>
        <dbReference type="Google" id="ProtNLM"/>
    </source>
</evidence>
<dbReference type="VEuPathDB" id="FungiDB:PABG_01120"/>
<dbReference type="PANTHER" id="PTHR31646">
    <property type="entry name" value="ALPHA-1,2-MANNOSYLTRANSFERASE MNN2"/>
    <property type="match status" value="1"/>
</dbReference>
<feature type="region of interest" description="Disordered" evidence="10">
    <location>
        <begin position="400"/>
        <end position="430"/>
    </location>
</feature>
<dbReference type="AlphaFoldDB" id="A0A1D2J2L9"/>
<keyword evidence="4" id="KW-0808">Transferase</keyword>
<comment type="subcellular location">
    <subcellularLocation>
        <location evidence="1">Golgi apparatus membrane</location>
        <topology evidence="1">Single-pass type II membrane protein</topology>
    </subcellularLocation>
</comment>
<dbReference type="VEuPathDB" id="FungiDB:PADG_04351"/>
<comment type="caution">
    <text evidence="12">The sequence shown here is derived from an EMBL/GenBank/DDBJ whole genome shotgun (WGS) entry which is preliminary data.</text>
</comment>
<dbReference type="GO" id="GO:0046354">
    <property type="term" value="P:mannan biosynthetic process"/>
    <property type="evidence" value="ECO:0007669"/>
    <property type="project" value="TreeGrafter"/>
</dbReference>
<dbReference type="Gene3D" id="3.90.550.10">
    <property type="entry name" value="Spore Coat Polysaccharide Biosynthesis Protein SpsA, Chain A"/>
    <property type="match status" value="1"/>
</dbReference>
<dbReference type="SUPFAM" id="SSF53448">
    <property type="entry name" value="Nucleotide-diphospho-sugar transferases"/>
    <property type="match status" value="1"/>
</dbReference>
<evidence type="ECO:0000313" key="13">
    <source>
        <dbReference type="Proteomes" id="UP000242814"/>
    </source>
</evidence>
<sequence>MRDWSQRLVARPLRTLVAFSLVLLVFLTFNLFKSSLYSKVYVLPSGFEARSIQARQIKFWQTFLPILHKNGPDCPSPERSGSVPATGFNAEEPPPRPSLVSMPEANVLKMQQAHTAFLQQTKSSPDLKPVFIPNSRGAVYTAGGKYLPVFVISLRMLRRTGSNLPVELFLKDHDEYESSVCDEVIPSLNGRCIVLSDILGSAVPDSNDSNKHQASRNSNGNKNTKVEIGHYQLKIFAMLFSSFEEIVWIDADCFPLHKPEELLDSPPFKLTGMVTWPDFWISSVSPLYYNISKQPIPPMGLRASSETGQILLSKKTHPTTLLLSTYYNYYGPSHYFALLSQGAPGEGDKETFLQAASAAGEPFYATSAPVAAIGHLKANGTLIAGSAMVQFDPAGEYGNRQISLTNKNKNNESNSKGDHGRSSRRPVKPINPPRVSFIHANFPKFNPATVFDETFETKPTYRPDGSDGRAWVVARDTIARFGYDVERTFWEEILWVACEQGGKFKSWEGKQGICERVRKYWGNVFGVEGKDEDGVLGLWGAGSKAGA</sequence>
<dbReference type="Proteomes" id="UP000242814">
    <property type="component" value="Unassembled WGS sequence"/>
</dbReference>
<evidence type="ECO:0000256" key="8">
    <source>
        <dbReference type="ARBA" id="ARBA00023034"/>
    </source>
</evidence>
<dbReference type="PANTHER" id="PTHR31646:SF1">
    <property type="entry name" value="ALPHA-1,2-MANNOSYLTRANSFERASE MNN2"/>
    <property type="match status" value="1"/>
</dbReference>
<dbReference type="EMBL" id="LZYO01001130">
    <property type="protein sequence ID" value="ODH12539.1"/>
    <property type="molecule type" value="Genomic_DNA"/>
</dbReference>
<keyword evidence="6" id="KW-0735">Signal-anchor</keyword>
<evidence type="ECO:0000256" key="9">
    <source>
        <dbReference type="ARBA" id="ARBA00023136"/>
    </source>
</evidence>
<gene>
    <name evidence="12" type="ORF">ACO22_08165</name>
</gene>
<comment type="similarity">
    <text evidence="3">Belongs to the MNN1/MNT family.</text>
</comment>
<organism evidence="12 13">
    <name type="scientific">Paracoccidioides brasiliensis</name>
    <dbReference type="NCBI Taxonomy" id="121759"/>
    <lineage>
        <taxon>Eukaryota</taxon>
        <taxon>Fungi</taxon>
        <taxon>Dikarya</taxon>
        <taxon>Ascomycota</taxon>
        <taxon>Pezizomycotina</taxon>
        <taxon>Eurotiomycetes</taxon>
        <taxon>Eurotiomycetidae</taxon>
        <taxon>Onygenales</taxon>
        <taxon>Ajellomycetaceae</taxon>
        <taxon>Paracoccidioides</taxon>
    </lineage>
</organism>
<feature type="non-terminal residue" evidence="12">
    <location>
        <position position="547"/>
    </location>
</feature>
<proteinExistence type="inferred from homology"/>
<evidence type="ECO:0000256" key="7">
    <source>
        <dbReference type="ARBA" id="ARBA00022989"/>
    </source>
</evidence>
<evidence type="ECO:0000256" key="1">
    <source>
        <dbReference type="ARBA" id="ARBA00004323"/>
    </source>
</evidence>
<evidence type="ECO:0000256" key="2">
    <source>
        <dbReference type="ARBA" id="ARBA00004922"/>
    </source>
</evidence>
<feature type="region of interest" description="Disordered" evidence="10">
    <location>
        <begin position="204"/>
        <end position="223"/>
    </location>
</feature>
<dbReference type="GO" id="GO:0000139">
    <property type="term" value="C:Golgi membrane"/>
    <property type="evidence" value="ECO:0007669"/>
    <property type="project" value="UniProtKB-SubCell"/>
</dbReference>
<reference evidence="12 13" key="1">
    <citation type="submission" date="2016-06" db="EMBL/GenBank/DDBJ databases">
        <authorList>
            <person name="Kjaerup R.B."/>
            <person name="Dalgaard T.S."/>
            <person name="Juul-Madsen H.R."/>
        </authorList>
    </citation>
    <scope>NUCLEOTIDE SEQUENCE [LARGE SCALE GENOMIC DNA]</scope>
    <source>
        <strain evidence="12 13">Pb300</strain>
    </source>
</reference>
<keyword evidence="9 11" id="KW-0472">Membrane</keyword>
<evidence type="ECO:0000256" key="3">
    <source>
        <dbReference type="ARBA" id="ARBA00009105"/>
    </source>
</evidence>
<keyword evidence="5 11" id="KW-0812">Transmembrane</keyword>
<dbReference type="Pfam" id="PF11051">
    <property type="entry name" value="Mannosyl_trans3"/>
    <property type="match status" value="2"/>
</dbReference>
<keyword evidence="7 11" id="KW-1133">Transmembrane helix</keyword>
<protein>
    <recommendedName>
        <fullName evidence="14">Alpha-1,2-mannosyltransferase</fullName>
    </recommendedName>
</protein>
<evidence type="ECO:0000256" key="11">
    <source>
        <dbReference type="SAM" id="Phobius"/>
    </source>
</evidence>
<feature type="transmembrane region" description="Helical" evidence="11">
    <location>
        <begin position="12"/>
        <end position="32"/>
    </location>
</feature>
<dbReference type="GO" id="GO:0000026">
    <property type="term" value="F:alpha-1,2-mannosyltransferase activity"/>
    <property type="evidence" value="ECO:0007669"/>
    <property type="project" value="TreeGrafter"/>
</dbReference>
<evidence type="ECO:0000313" key="12">
    <source>
        <dbReference type="EMBL" id="ODH12539.1"/>
    </source>
</evidence>
<evidence type="ECO:0000256" key="10">
    <source>
        <dbReference type="SAM" id="MobiDB-lite"/>
    </source>
</evidence>
<feature type="region of interest" description="Disordered" evidence="10">
    <location>
        <begin position="71"/>
        <end position="95"/>
    </location>
</feature>
<dbReference type="InterPro" id="IPR029044">
    <property type="entry name" value="Nucleotide-diphossugar_trans"/>
</dbReference>
<keyword evidence="8" id="KW-0333">Golgi apparatus</keyword>
<accession>A0A1D2J2L9</accession>
<name>A0A1D2J2L9_PARBR</name>
<evidence type="ECO:0000256" key="6">
    <source>
        <dbReference type="ARBA" id="ARBA00022968"/>
    </source>
</evidence>
<comment type="pathway">
    <text evidence="2">Protein modification; protein glycosylation.</text>
</comment>
<evidence type="ECO:0000256" key="4">
    <source>
        <dbReference type="ARBA" id="ARBA00022679"/>
    </source>
</evidence>
<dbReference type="InterPro" id="IPR022751">
    <property type="entry name" value="Alpha_mannosyltransferase"/>
</dbReference>